<keyword evidence="3" id="KW-1185">Reference proteome</keyword>
<gene>
    <name evidence="2" type="ORF">E1B28_003044</name>
</gene>
<comment type="caution">
    <text evidence="2">The sequence shown here is derived from an EMBL/GenBank/DDBJ whole genome shotgun (WGS) entry which is preliminary data.</text>
</comment>
<dbReference type="GeneID" id="66072120"/>
<dbReference type="EMBL" id="CM032191">
    <property type="protein sequence ID" value="KAG7085481.1"/>
    <property type="molecule type" value="Genomic_DNA"/>
</dbReference>
<organism evidence="2 3">
    <name type="scientific">Marasmius oreades</name>
    <name type="common">fairy-ring Marasmius</name>
    <dbReference type="NCBI Taxonomy" id="181124"/>
    <lineage>
        <taxon>Eukaryota</taxon>
        <taxon>Fungi</taxon>
        <taxon>Dikarya</taxon>
        <taxon>Basidiomycota</taxon>
        <taxon>Agaricomycotina</taxon>
        <taxon>Agaricomycetes</taxon>
        <taxon>Agaricomycetidae</taxon>
        <taxon>Agaricales</taxon>
        <taxon>Marasmiineae</taxon>
        <taxon>Marasmiaceae</taxon>
        <taxon>Marasmius</taxon>
    </lineage>
</organism>
<name>A0A9P7RK12_9AGAR</name>
<dbReference type="AlphaFoldDB" id="A0A9P7RK12"/>
<evidence type="ECO:0000313" key="3">
    <source>
        <dbReference type="Proteomes" id="UP001049176"/>
    </source>
</evidence>
<evidence type="ECO:0000256" key="1">
    <source>
        <dbReference type="SAM" id="MobiDB-lite"/>
    </source>
</evidence>
<dbReference type="Proteomes" id="UP001049176">
    <property type="component" value="Chromosome 11"/>
</dbReference>
<dbReference type="OrthoDB" id="2984047at2759"/>
<feature type="region of interest" description="Disordered" evidence="1">
    <location>
        <begin position="453"/>
        <end position="491"/>
    </location>
</feature>
<dbReference type="KEGG" id="more:E1B28_003044"/>
<evidence type="ECO:0000313" key="2">
    <source>
        <dbReference type="EMBL" id="KAG7085481.1"/>
    </source>
</evidence>
<dbReference type="CDD" id="cd20557">
    <property type="entry name" value="CYCLIN_ScPCL1-like"/>
    <property type="match status" value="1"/>
</dbReference>
<dbReference type="RefSeq" id="XP_043001952.1">
    <property type="nucleotide sequence ID" value="XM_043159997.1"/>
</dbReference>
<protein>
    <submittedName>
        <fullName evidence="2">Uncharacterized protein</fullName>
    </submittedName>
</protein>
<sequence length="527" mass="58725">MRKPSLAYKSLLGFVWGLPPTSRVLFSAMAIQPDLTLEERAPSSSNNVTKDRPTISTIITTTTTTASVNPDARDAQDEEKVVESLNHGVKRPRTSNEDPGTNGPLTVTVIISQGKSGHATIHSRPSKRPRTSYHQAYLYLDPLQNYQRGPGGHEVLKPTYRDSKGNTALGVLLSRWMTTQILGPESEIDLRSLDRVTTRSISQFEAILKRLNPSSTAVFLAMYYVERGVSAGLSFTSGFSLNISMKGSSSPTIEQLVLYNTWIFLIALLVATNVIYPDRKLLGLWVQTMHLEEHHIKTMHRQFVMMLDDQLTISVDAWHSFIHSLELFNKDTRTHNSSSSRQIVSDILTDESRGSDTSHSRFVVPLSIVREGEEEEEEEPRRAPEDIQHVATVLAILLTHTINVTFDRRGVLCGRGDSPVVVVEKKMSQSPQRATSKIEGGDQVKAKANSVTPMPPVFSLPPSVVTEQGSEASDDEKKLERKPNEPDTEEAVRFSFRYREPLDKKPSMMIVPIDGTVRSVTISQHAE</sequence>
<reference evidence="2" key="1">
    <citation type="journal article" date="2021" name="Genome Biol. Evol.">
        <title>The assembled and annotated genome of the fairy-ring fungus Marasmius oreades.</title>
        <authorList>
            <person name="Hiltunen M."/>
            <person name="Ament-Velasquez S.L."/>
            <person name="Johannesson H."/>
        </authorList>
    </citation>
    <scope>NUCLEOTIDE SEQUENCE</scope>
    <source>
        <strain evidence="2">03SP1</strain>
    </source>
</reference>
<feature type="compositionally biased region" description="Basic and acidic residues" evidence="1">
    <location>
        <begin position="475"/>
        <end position="485"/>
    </location>
</feature>
<accession>A0A9P7RK12</accession>
<proteinExistence type="predicted"/>